<comment type="caution">
    <text evidence="1">The sequence shown here is derived from an EMBL/GenBank/DDBJ whole genome shotgun (WGS) entry which is preliminary data.</text>
</comment>
<gene>
    <name evidence="1" type="ORF">ENN04_02155</name>
</gene>
<organism evidence="1">
    <name type="scientific">Thermocrinis ruber</name>
    <dbReference type="NCBI Taxonomy" id="75906"/>
    <lineage>
        <taxon>Bacteria</taxon>
        <taxon>Pseudomonadati</taxon>
        <taxon>Aquificota</taxon>
        <taxon>Aquificia</taxon>
        <taxon>Aquificales</taxon>
        <taxon>Aquificaceae</taxon>
        <taxon>Thermocrinis</taxon>
    </lineage>
</organism>
<dbReference type="EMBL" id="DSAC01000025">
    <property type="protein sequence ID" value="HHO73423.1"/>
    <property type="molecule type" value="Genomic_DNA"/>
</dbReference>
<accession>A0A7C5SWD6</accession>
<sequence>MELFFFPDVYADRELVDYYIVTFELEDLSCVEIMDLEGKHYIKEVLDWDLLRKSAKHIVLYELGDEIERFSDLEDALRTAYRLAYEEARRRGAKEIVPAMGVGNPPLSVINRVYPFSISLEPFPKNLDAYLEKLVRTLDIRKKTGGS</sequence>
<protein>
    <submittedName>
        <fullName evidence="1">Uncharacterized protein</fullName>
    </submittedName>
</protein>
<name>A0A7C5SWD6_9AQUI</name>
<proteinExistence type="predicted"/>
<dbReference type="AlphaFoldDB" id="A0A7C5SWD6"/>
<reference evidence="1" key="1">
    <citation type="journal article" date="2020" name="mSystems">
        <title>Genome- and Community-Level Interaction Insights into Carbon Utilization and Element Cycling Functions of Hydrothermarchaeota in Hydrothermal Sediment.</title>
        <authorList>
            <person name="Zhou Z."/>
            <person name="Liu Y."/>
            <person name="Xu W."/>
            <person name="Pan J."/>
            <person name="Luo Z.H."/>
            <person name="Li M."/>
        </authorList>
    </citation>
    <scope>NUCLEOTIDE SEQUENCE [LARGE SCALE GENOMIC DNA]</scope>
    <source>
        <strain evidence="1">SpSt-114</strain>
    </source>
</reference>
<evidence type="ECO:0000313" key="1">
    <source>
        <dbReference type="EMBL" id="HHO73423.1"/>
    </source>
</evidence>